<feature type="transmembrane region" description="Helical" evidence="7">
    <location>
        <begin position="274"/>
        <end position="294"/>
    </location>
</feature>
<feature type="transmembrane region" description="Helical" evidence="7">
    <location>
        <begin position="333"/>
        <end position="359"/>
    </location>
</feature>
<keyword evidence="3" id="KW-1003">Cell membrane</keyword>
<feature type="transmembrane region" description="Helical" evidence="7">
    <location>
        <begin position="300"/>
        <end position="321"/>
    </location>
</feature>
<feature type="transmembrane region" description="Helical" evidence="7">
    <location>
        <begin position="365"/>
        <end position="385"/>
    </location>
</feature>
<gene>
    <name evidence="9" type="ORF">METZ01_LOCUS62482</name>
</gene>
<evidence type="ECO:0000259" key="8">
    <source>
        <dbReference type="PROSITE" id="PS50850"/>
    </source>
</evidence>
<dbReference type="GO" id="GO:0022857">
    <property type="term" value="F:transmembrane transporter activity"/>
    <property type="evidence" value="ECO:0007669"/>
    <property type="project" value="InterPro"/>
</dbReference>
<evidence type="ECO:0000313" key="9">
    <source>
        <dbReference type="EMBL" id="SVA09628.1"/>
    </source>
</evidence>
<keyword evidence="5 7" id="KW-1133">Transmembrane helix</keyword>
<keyword evidence="6 7" id="KW-0472">Membrane</keyword>
<feature type="transmembrane region" description="Helical" evidence="7">
    <location>
        <begin position="136"/>
        <end position="156"/>
    </location>
</feature>
<evidence type="ECO:0000256" key="7">
    <source>
        <dbReference type="SAM" id="Phobius"/>
    </source>
</evidence>
<comment type="subcellular location">
    <subcellularLocation>
        <location evidence="1">Cell membrane</location>
        <topology evidence="1">Multi-pass membrane protein</topology>
    </subcellularLocation>
</comment>
<dbReference type="GO" id="GO:0005886">
    <property type="term" value="C:plasma membrane"/>
    <property type="evidence" value="ECO:0007669"/>
    <property type="project" value="UniProtKB-SubCell"/>
</dbReference>
<feature type="transmembrane region" description="Helical" evidence="7">
    <location>
        <begin position="87"/>
        <end position="115"/>
    </location>
</feature>
<evidence type="ECO:0000256" key="6">
    <source>
        <dbReference type="ARBA" id="ARBA00023136"/>
    </source>
</evidence>
<dbReference type="Pfam" id="PF07690">
    <property type="entry name" value="MFS_1"/>
    <property type="match status" value="1"/>
</dbReference>
<organism evidence="9">
    <name type="scientific">marine metagenome</name>
    <dbReference type="NCBI Taxonomy" id="408172"/>
    <lineage>
        <taxon>unclassified sequences</taxon>
        <taxon>metagenomes</taxon>
        <taxon>ecological metagenomes</taxon>
    </lineage>
</organism>
<reference evidence="9" key="1">
    <citation type="submission" date="2018-05" db="EMBL/GenBank/DDBJ databases">
        <authorList>
            <person name="Lanie J.A."/>
            <person name="Ng W.-L."/>
            <person name="Kazmierczak K.M."/>
            <person name="Andrzejewski T.M."/>
            <person name="Davidsen T.M."/>
            <person name="Wayne K.J."/>
            <person name="Tettelin H."/>
            <person name="Glass J.I."/>
            <person name="Rusch D."/>
            <person name="Podicherti R."/>
            <person name="Tsui H.-C.T."/>
            <person name="Winkler M.E."/>
        </authorList>
    </citation>
    <scope>NUCLEOTIDE SEQUENCE</scope>
</reference>
<dbReference type="PANTHER" id="PTHR23517">
    <property type="entry name" value="RESISTANCE PROTEIN MDTM, PUTATIVE-RELATED-RELATED"/>
    <property type="match status" value="1"/>
</dbReference>
<dbReference type="SUPFAM" id="SSF103473">
    <property type="entry name" value="MFS general substrate transporter"/>
    <property type="match status" value="1"/>
</dbReference>
<dbReference type="InterPro" id="IPR020846">
    <property type="entry name" value="MFS_dom"/>
</dbReference>
<protein>
    <recommendedName>
        <fullName evidence="8">Major facilitator superfamily (MFS) profile domain-containing protein</fullName>
    </recommendedName>
</protein>
<dbReference type="Gene3D" id="1.20.1250.20">
    <property type="entry name" value="MFS general substrate transporter like domains"/>
    <property type="match status" value="1"/>
</dbReference>
<evidence type="ECO:0000256" key="2">
    <source>
        <dbReference type="ARBA" id="ARBA00022448"/>
    </source>
</evidence>
<dbReference type="InterPro" id="IPR050171">
    <property type="entry name" value="MFS_Transporters"/>
</dbReference>
<evidence type="ECO:0000256" key="3">
    <source>
        <dbReference type="ARBA" id="ARBA00022475"/>
    </source>
</evidence>
<evidence type="ECO:0000256" key="1">
    <source>
        <dbReference type="ARBA" id="ARBA00004651"/>
    </source>
</evidence>
<keyword evidence="4 7" id="KW-0812">Transmembrane</keyword>
<keyword evidence="2" id="KW-0813">Transport</keyword>
<dbReference type="EMBL" id="UINC01003834">
    <property type="protein sequence ID" value="SVA09628.1"/>
    <property type="molecule type" value="Genomic_DNA"/>
</dbReference>
<proteinExistence type="predicted"/>
<evidence type="ECO:0000256" key="5">
    <source>
        <dbReference type="ARBA" id="ARBA00022989"/>
    </source>
</evidence>
<dbReference type="AlphaFoldDB" id="A0A381T242"/>
<dbReference type="PANTHER" id="PTHR23517:SF3">
    <property type="entry name" value="INTEGRAL MEMBRANE TRANSPORT PROTEIN"/>
    <property type="match status" value="1"/>
</dbReference>
<evidence type="ECO:0000256" key="4">
    <source>
        <dbReference type="ARBA" id="ARBA00022692"/>
    </source>
</evidence>
<feature type="transmembrane region" description="Helical" evidence="7">
    <location>
        <begin position="162"/>
        <end position="180"/>
    </location>
</feature>
<accession>A0A381T242</accession>
<feature type="domain" description="Major facilitator superfamily (MFS) profile" evidence="8">
    <location>
        <begin position="1"/>
        <end position="388"/>
    </location>
</feature>
<dbReference type="InterPro" id="IPR036259">
    <property type="entry name" value="MFS_trans_sf"/>
</dbReference>
<dbReference type="InterPro" id="IPR011701">
    <property type="entry name" value="MFS"/>
</dbReference>
<sequence length="389" mass="39022">MGFRALTPYVWPIYGPWMSASLGMSLLLVALPIILVGDGHGYAVASIVAGAGGAGAATGALPVGWATDRWGPARVGAGSLVAMVGSAAVMTASGTIVLLGLGHFVFGAGALGVMLSRQADLTRRIPLLLRGRAMSLMGGTMRFSVLLGTIVGGALVDVAGARWTFAAAGLGAAIGIPAVLPGALKPEREVAPIGTEGPDLLEVVRANRRRLLHAGLFGMAAMTTREGRMVLLPLVGVALDLRPSTIGILVAAGYSADLILFPLSGYIMDRLGRLAAIVPAYALLALGLLSLLVVDSATGVLFSGLVMGLGNGLSAGSLFTLSSDLAPEEGTASFLSAVALLTDGGRVLGPLVVAVVASLGSLDGAAVGLALVMTLGLVWLVAVVGETST</sequence>
<feature type="transmembrane region" description="Helical" evidence="7">
    <location>
        <begin position="42"/>
        <end position="67"/>
    </location>
</feature>
<dbReference type="PROSITE" id="PS50850">
    <property type="entry name" value="MFS"/>
    <property type="match status" value="1"/>
</dbReference>
<feature type="transmembrane region" description="Helical" evidence="7">
    <location>
        <begin position="14"/>
        <end position="35"/>
    </location>
</feature>
<name>A0A381T242_9ZZZZ</name>